<dbReference type="InParanoid" id="A0A3R7F5G4"/>
<evidence type="ECO:0000313" key="2">
    <source>
        <dbReference type="Proteomes" id="UP000286415"/>
    </source>
</evidence>
<reference evidence="1 2" key="1">
    <citation type="journal article" date="2018" name="Biotechnol. Adv.">
        <title>Improved genomic resources and new bioinformatic workflow for the carcinogenic parasite Clonorchis sinensis: Biotechnological implications.</title>
        <authorList>
            <person name="Wang D."/>
            <person name="Korhonen P.K."/>
            <person name="Gasser R.B."/>
            <person name="Young N.D."/>
        </authorList>
    </citation>
    <scope>NUCLEOTIDE SEQUENCE [LARGE SCALE GENOMIC DNA]</scope>
    <source>
        <strain evidence="1">Cs-k2</strain>
    </source>
</reference>
<evidence type="ECO:0000313" key="1">
    <source>
        <dbReference type="EMBL" id="KAG5443242.1"/>
    </source>
</evidence>
<dbReference type="AlphaFoldDB" id="A0A3R7F5G4"/>
<name>A0A3R7F5G4_CLOSI</name>
<proteinExistence type="predicted"/>
<accession>A0A3R7F5G4</accession>
<organism evidence="1 2">
    <name type="scientific">Clonorchis sinensis</name>
    <name type="common">Chinese liver fluke</name>
    <dbReference type="NCBI Taxonomy" id="79923"/>
    <lineage>
        <taxon>Eukaryota</taxon>
        <taxon>Metazoa</taxon>
        <taxon>Spiralia</taxon>
        <taxon>Lophotrochozoa</taxon>
        <taxon>Platyhelminthes</taxon>
        <taxon>Trematoda</taxon>
        <taxon>Digenea</taxon>
        <taxon>Opisthorchiida</taxon>
        <taxon>Opisthorchiata</taxon>
        <taxon>Opisthorchiidae</taxon>
        <taxon>Clonorchis</taxon>
    </lineage>
</organism>
<comment type="caution">
    <text evidence="1">The sequence shown here is derived from an EMBL/GenBank/DDBJ whole genome shotgun (WGS) entry which is preliminary data.</text>
</comment>
<reference evidence="1 2" key="2">
    <citation type="journal article" date="2021" name="Genomics">
        <title>High-quality reference genome for Clonorchis sinensis.</title>
        <authorList>
            <person name="Young N.D."/>
            <person name="Stroehlein A.J."/>
            <person name="Kinkar L."/>
            <person name="Wang T."/>
            <person name="Sohn W.M."/>
            <person name="Chang B.C.H."/>
            <person name="Kaur P."/>
            <person name="Weisz D."/>
            <person name="Dudchenko O."/>
            <person name="Aiden E.L."/>
            <person name="Korhonen P.K."/>
            <person name="Gasser R.B."/>
        </authorList>
    </citation>
    <scope>NUCLEOTIDE SEQUENCE [LARGE SCALE GENOMIC DNA]</scope>
    <source>
        <strain evidence="1">Cs-k2</strain>
    </source>
</reference>
<keyword evidence="2" id="KW-1185">Reference proteome</keyword>
<protein>
    <submittedName>
        <fullName evidence="1">Uncharacterized protein</fullName>
    </submittedName>
</protein>
<gene>
    <name evidence="1" type="ORF">CSKR_111060</name>
</gene>
<sequence>MQRVIIIIGSMISVFNTDSSLPYIHDRCDMGLLLVSSVTRTIRVFSQSFWLKSPTASQRSLVENANALPFLRNRSPHVPTPNPEGQETVFVRPLTIDQLGMRDSVSVSIAQWVAEVCKPSHHGKVQYLRDGCRVYTTSSKDITLHKCARLAHLEEFFDTRILK</sequence>
<dbReference type="EMBL" id="NIRI02000056">
    <property type="protein sequence ID" value="KAG5443242.1"/>
    <property type="molecule type" value="Genomic_DNA"/>
</dbReference>
<dbReference type="Proteomes" id="UP000286415">
    <property type="component" value="Unassembled WGS sequence"/>
</dbReference>